<comment type="caution">
    <text evidence="1">The sequence shown here is derived from an EMBL/GenBank/DDBJ whole genome shotgun (WGS) entry which is preliminary data.</text>
</comment>
<organism evidence="1 2">
    <name type="scientific">Pelotomaculum schinkii</name>
    <dbReference type="NCBI Taxonomy" id="78350"/>
    <lineage>
        <taxon>Bacteria</taxon>
        <taxon>Bacillati</taxon>
        <taxon>Bacillota</taxon>
        <taxon>Clostridia</taxon>
        <taxon>Eubacteriales</taxon>
        <taxon>Desulfotomaculaceae</taxon>
        <taxon>Pelotomaculum</taxon>
    </lineage>
</organism>
<gene>
    <name evidence="1" type="ORF">Psch_03173</name>
</gene>
<dbReference type="EMBL" id="QFGA01000002">
    <property type="protein sequence ID" value="TEB06131.1"/>
    <property type="molecule type" value="Genomic_DNA"/>
</dbReference>
<dbReference type="AlphaFoldDB" id="A0A4Y7RBN7"/>
<protein>
    <submittedName>
        <fullName evidence="1">Uncharacterized protein</fullName>
    </submittedName>
</protein>
<evidence type="ECO:0000313" key="2">
    <source>
        <dbReference type="Proteomes" id="UP000298324"/>
    </source>
</evidence>
<evidence type="ECO:0000313" key="1">
    <source>
        <dbReference type="EMBL" id="TEB06131.1"/>
    </source>
</evidence>
<reference evidence="1 2" key="1">
    <citation type="journal article" date="2018" name="Environ. Microbiol.">
        <title>Novel energy conservation strategies and behaviour of Pelotomaculum schinkii driving syntrophic propionate catabolism.</title>
        <authorList>
            <person name="Hidalgo-Ahumada C.A.P."/>
            <person name="Nobu M.K."/>
            <person name="Narihiro T."/>
            <person name="Tamaki H."/>
            <person name="Liu W.T."/>
            <person name="Kamagata Y."/>
            <person name="Stams A.J.M."/>
            <person name="Imachi H."/>
            <person name="Sousa D.Z."/>
        </authorList>
    </citation>
    <scope>NUCLEOTIDE SEQUENCE [LARGE SCALE GENOMIC DNA]</scope>
    <source>
        <strain evidence="1 2">HH</strain>
    </source>
</reference>
<dbReference type="RefSeq" id="WP_190258737.1">
    <property type="nucleotide sequence ID" value="NZ_QFGA01000002.1"/>
</dbReference>
<name>A0A4Y7RBN7_9FIRM</name>
<accession>A0A4Y7RBN7</accession>
<proteinExistence type="predicted"/>
<keyword evidence="2" id="KW-1185">Reference proteome</keyword>
<sequence length="126" mass="14619">MEIRENVIIPLGYGKFVRSDKIIALEPIEEDRGPGRRTRVYVEQMCNPLIASRTETSVLANMVETPKEIMEANASLELLRDIYDDIHQIGPMLRKSIKKEANLDLGKIERRIEEILKHEIEFEKTQ</sequence>
<dbReference type="Proteomes" id="UP000298324">
    <property type="component" value="Unassembled WGS sequence"/>
</dbReference>